<keyword evidence="4" id="KW-1003">Cell membrane</keyword>
<evidence type="ECO:0000256" key="1">
    <source>
        <dbReference type="ARBA" id="ARBA00004429"/>
    </source>
</evidence>
<keyword evidence="15" id="KW-1185">Reference proteome</keyword>
<dbReference type="RefSeq" id="WP_127730190.1">
    <property type="nucleotide sequence ID" value="NZ_SACP01000012.1"/>
</dbReference>
<feature type="transmembrane region" description="Helical" evidence="12">
    <location>
        <begin position="200"/>
        <end position="219"/>
    </location>
</feature>
<dbReference type="PANTHER" id="PTHR30614:SF1">
    <property type="entry name" value="GLUTAMATE_ASPARTATE IMPORT PERMEASE PROTEIN GLTK"/>
    <property type="match status" value="1"/>
</dbReference>
<feature type="transmembrane region" description="Helical" evidence="12">
    <location>
        <begin position="97"/>
        <end position="115"/>
    </location>
</feature>
<evidence type="ECO:0000256" key="10">
    <source>
        <dbReference type="ARBA" id="ARBA00062718"/>
    </source>
</evidence>
<keyword evidence="6" id="KW-0029">Amino-acid transport</keyword>
<evidence type="ECO:0000256" key="5">
    <source>
        <dbReference type="ARBA" id="ARBA00022692"/>
    </source>
</evidence>
<dbReference type="InterPro" id="IPR035906">
    <property type="entry name" value="MetI-like_sf"/>
</dbReference>
<keyword evidence="3 12" id="KW-0813">Transport</keyword>
<dbReference type="CDD" id="cd06261">
    <property type="entry name" value="TM_PBP2"/>
    <property type="match status" value="1"/>
</dbReference>
<evidence type="ECO:0000256" key="7">
    <source>
        <dbReference type="ARBA" id="ARBA00022989"/>
    </source>
</evidence>
<feature type="transmembrane region" description="Helical" evidence="12">
    <location>
        <begin position="67"/>
        <end position="85"/>
    </location>
</feature>
<feature type="transmembrane region" description="Helical" evidence="12">
    <location>
        <begin position="160"/>
        <end position="180"/>
    </location>
</feature>
<evidence type="ECO:0000313" key="14">
    <source>
        <dbReference type="EMBL" id="RVU17545.1"/>
    </source>
</evidence>
<evidence type="ECO:0000256" key="8">
    <source>
        <dbReference type="ARBA" id="ARBA00023136"/>
    </source>
</evidence>
<accession>A0A3S2VU53</accession>
<comment type="subcellular location">
    <subcellularLocation>
        <location evidence="1">Cell inner membrane</location>
        <topology evidence="1">Multi-pass membrane protein</topology>
    </subcellularLocation>
    <subcellularLocation>
        <location evidence="12">Cell membrane</location>
        <topology evidence="12">Multi-pass membrane protein</topology>
    </subcellularLocation>
</comment>
<dbReference type="FunFam" id="1.10.3720.10:FF:000006">
    <property type="entry name" value="Glutamate/aspartate ABC transporter, permease protein GltK"/>
    <property type="match status" value="1"/>
</dbReference>
<evidence type="ECO:0000313" key="15">
    <source>
        <dbReference type="Proteomes" id="UP000286997"/>
    </source>
</evidence>
<dbReference type="Gene3D" id="1.10.3720.10">
    <property type="entry name" value="MetI-like"/>
    <property type="match status" value="1"/>
</dbReference>
<feature type="domain" description="ABC transmembrane type-1" evidence="13">
    <location>
        <begin position="22"/>
        <end position="219"/>
    </location>
</feature>
<evidence type="ECO:0000256" key="11">
    <source>
        <dbReference type="ARBA" id="ARBA00073645"/>
    </source>
</evidence>
<evidence type="ECO:0000256" key="12">
    <source>
        <dbReference type="RuleBase" id="RU363032"/>
    </source>
</evidence>
<protein>
    <recommendedName>
        <fullName evidence="11">Glutamate/aspartate import permease protein GltK</fullName>
    </recommendedName>
</protein>
<organism evidence="14 15">
    <name type="scientific">Methylobacterium oryzihabitans</name>
    <dbReference type="NCBI Taxonomy" id="2499852"/>
    <lineage>
        <taxon>Bacteria</taxon>
        <taxon>Pseudomonadati</taxon>
        <taxon>Pseudomonadota</taxon>
        <taxon>Alphaproteobacteria</taxon>
        <taxon>Hyphomicrobiales</taxon>
        <taxon>Methylobacteriaceae</taxon>
        <taxon>Methylobacterium</taxon>
    </lineage>
</organism>
<dbReference type="Pfam" id="PF00528">
    <property type="entry name" value="BPD_transp_1"/>
    <property type="match status" value="1"/>
</dbReference>
<evidence type="ECO:0000256" key="6">
    <source>
        <dbReference type="ARBA" id="ARBA00022970"/>
    </source>
</evidence>
<gene>
    <name evidence="14" type="ORF">EOE48_14260</name>
</gene>
<sequence>MFADFDFKVILNALPYLFLDGMTFTLTLTALAAVGGVVLGTLIAMMRLSGIPGLPQVAKIYVNFMRSLPLVLVIFWFYFLVPYIGQWLTGAERPIQVGAFSSSLITFTLFEAAYFSEIMRAGIQSIPKGQAAAASALGLTYWQSMGNVILPQAFRNMLPVLLTQTIVLFQDTSLVYVLSITDFLGAASKVAQRDGRLVEMYLFAAVVYFTICFIASLLVRRLQRRVAIIR</sequence>
<proteinExistence type="inferred from homology"/>
<keyword evidence="7 12" id="KW-1133">Transmembrane helix</keyword>
<dbReference type="GO" id="GO:0022857">
    <property type="term" value="F:transmembrane transporter activity"/>
    <property type="evidence" value="ECO:0007669"/>
    <property type="project" value="InterPro"/>
</dbReference>
<dbReference type="GO" id="GO:0043190">
    <property type="term" value="C:ATP-binding cassette (ABC) transporter complex"/>
    <property type="evidence" value="ECO:0007669"/>
    <property type="project" value="InterPro"/>
</dbReference>
<comment type="function">
    <text evidence="9">Part of the ABC transporter complex GltIJKL involved in glutamate and aspartate uptake. Probably responsible for the translocation of the substrate across the membrane.</text>
</comment>
<keyword evidence="5 12" id="KW-0812">Transmembrane</keyword>
<dbReference type="PROSITE" id="PS50928">
    <property type="entry name" value="ABC_TM1"/>
    <property type="match status" value="1"/>
</dbReference>
<dbReference type="GO" id="GO:0006865">
    <property type="term" value="P:amino acid transport"/>
    <property type="evidence" value="ECO:0007669"/>
    <property type="project" value="UniProtKB-KW"/>
</dbReference>
<dbReference type="InterPro" id="IPR000515">
    <property type="entry name" value="MetI-like"/>
</dbReference>
<dbReference type="Proteomes" id="UP000286997">
    <property type="component" value="Unassembled WGS sequence"/>
</dbReference>
<dbReference type="AlphaFoldDB" id="A0A3S2VU53"/>
<keyword evidence="8 12" id="KW-0472">Membrane</keyword>
<name>A0A3S2VU53_9HYPH</name>
<dbReference type="InterPro" id="IPR010065">
    <property type="entry name" value="AA_ABC_transptr_permease_3TM"/>
</dbReference>
<evidence type="ECO:0000256" key="3">
    <source>
        <dbReference type="ARBA" id="ARBA00022448"/>
    </source>
</evidence>
<comment type="similarity">
    <text evidence="2">Belongs to the binding-protein-dependent transport system permease family. HisMQ subfamily.</text>
</comment>
<dbReference type="SUPFAM" id="SSF161098">
    <property type="entry name" value="MetI-like"/>
    <property type="match status" value="1"/>
</dbReference>
<dbReference type="PANTHER" id="PTHR30614">
    <property type="entry name" value="MEMBRANE COMPONENT OF AMINO ACID ABC TRANSPORTER"/>
    <property type="match status" value="1"/>
</dbReference>
<evidence type="ECO:0000259" key="13">
    <source>
        <dbReference type="PROSITE" id="PS50928"/>
    </source>
</evidence>
<dbReference type="InterPro" id="IPR043429">
    <property type="entry name" value="ArtM/GltK/GlnP/TcyL/YhdX-like"/>
</dbReference>
<evidence type="ECO:0000256" key="4">
    <source>
        <dbReference type="ARBA" id="ARBA00022475"/>
    </source>
</evidence>
<dbReference type="NCBIfam" id="TIGR01726">
    <property type="entry name" value="HEQRo_perm_3TM"/>
    <property type="match status" value="1"/>
</dbReference>
<dbReference type="OrthoDB" id="7190458at2"/>
<evidence type="ECO:0000256" key="2">
    <source>
        <dbReference type="ARBA" id="ARBA00010072"/>
    </source>
</evidence>
<feature type="transmembrane region" description="Helical" evidence="12">
    <location>
        <begin position="24"/>
        <end position="46"/>
    </location>
</feature>
<dbReference type="EMBL" id="SACP01000012">
    <property type="protein sequence ID" value="RVU17545.1"/>
    <property type="molecule type" value="Genomic_DNA"/>
</dbReference>
<comment type="caution">
    <text evidence="14">The sequence shown here is derived from an EMBL/GenBank/DDBJ whole genome shotgun (WGS) entry which is preliminary data.</text>
</comment>
<reference evidence="14 15" key="1">
    <citation type="submission" date="2019-01" db="EMBL/GenBank/DDBJ databases">
        <authorList>
            <person name="Chen W.-M."/>
        </authorList>
    </citation>
    <scope>NUCLEOTIDE SEQUENCE [LARGE SCALE GENOMIC DNA]</scope>
    <source>
        <strain evidence="14 15">TER-1</strain>
    </source>
</reference>
<evidence type="ECO:0000256" key="9">
    <source>
        <dbReference type="ARBA" id="ARBA00060298"/>
    </source>
</evidence>
<comment type="subunit">
    <text evidence="10">The complex is composed of two ATP-binding proteins (GltL), two transmembrane proteins (GltJ and GltK) and a solute-binding protein (GltI).</text>
</comment>